<dbReference type="EMBL" id="JBHUHQ010000014">
    <property type="protein sequence ID" value="MFD2044330.1"/>
    <property type="molecule type" value="Genomic_DNA"/>
</dbReference>
<keyword evidence="2" id="KW-1133">Transmembrane helix</keyword>
<feature type="transmembrane region" description="Helical" evidence="2">
    <location>
        <begin position="192"/>
        <end position="213"/>
    </location>
</feature>
<evidence type="ECO:0000313" key="3">
    <source>
        <dbReference type="EMBL" id="MFD2044330.1"/>
    </source>
</evidence>
<keyword evidence="2" id="KW-0812">Transmembrane</keyword>
<reference evidence="4" key="1">
    <citation type="journal article" date="2019" name="Int. J. Syst. Evol. Microbiol.">
        <title>The Global Catalogue of Microorganisms (GCM) 10K type strain sequencing project: providing services to taxonomists for standard genome sequencing and annotation.</title>
        <authorList>
            <consortium name="The Broad Institute Genomics Platform"/>
            <consortium name="The Broad Institute Genome Sequencing Center for Infectious Disease"/>
            <person name="Wu L."/>
            <person name="Ma J."/>
        </authorList>
    </citation>
    <scope>NUCLEOTIDE SEQUENCE [LARGE SCALE GENOMIC DNA]</scope>
    <source>
        <strain evidence="4">R28</strain>
    </source>
</reference>
<proteinExistence type="predicted"/>
<evidence type="ECO:0000256" key="2">
    <source>
        <dbReference type="SAM" id="Phobius"/>
    </source>
</evidence>
<comment type="caution">
    <text evidence="3">The sequence shown here is derived from an EMBL/GenBank/DDBJ whole genome shotgun (WGS) entry which is preliminary data.</text>
</comment>
<name>A0ABW4W0F2_9BACI</name>
<feature type="region of interest" description="Disordered" evidence="1">
    <location>
        <begin position="29"/>
        <end position="56"/>
    </location>
</feature>
<feature type="transmembrane region" description="Helical" evidence="2">
    <location>
        <begin position="162"/>
        <end position="186"/>
    </location>
</feature>
<evidence type="ECO:0000256" key="1">
    <source>
        <dbReference type="SAM" id="MobiDB-lite"/>
    </source>
</evidence>
<accession>A0ABW4W0F2</accession>
<feature type="compositionally biased region" description="Low complexity" evidence="1">
    <location>
        <begin position="29"/>
        <end position="39"/>
    </location>
</feature>
<protein>
    <recommendedName>
        <fullName evidence="5">Zinc ribbon domain-containing protein</fullName>
    </recommendedName>
</protein>
<evidence type="ECO:0008006" key="5">
    <source>
        <dbReference type="Google" id="ProtNLM"/>
    </source>
</evidence>
<feature type="transmembrane region" description="Helical" evidence="2">
    <location>
        <begin position="132"/>
        <end position="150"/>
    </location>
</feature>
<keyword evidence="2" id="KW-0472">Membrane</keyword>
<feature type="transmembrane region" description="Helical" evidence="2">
    <location>
        <begin position="225"/>
        <end position="245"/>
    </location>
</feature>
<sequence length="262" mass="27897">MHCTNCGQETETGKFCTNCGTPLANEETAAATDSTASDTQQPVSQQDSTDQEQTNETVGKIKAAGANFGHFFMTLLKSPSAAKKANSNDLISAIITIVLFSLLIALAVYFMIQSVSGYFMDASFLEHFLVPLLSFAVMFGVVATLTFAGFKLSKLESSFTEVLAKYGAYLVPFMTLLVVGAILALIKLPTLPGAILLISILGPILLAPTFIFFDQKEGSVDRIFVIFGVSVVSLVVFYLVVGSLIESVLGAMFGGLFGGFGF</sequence>
<organism evidence="3 4">
    <name type="scientific">Ornithinibacillus salinisoli</name>
    <dbReference type="NCBI Taxonomy" id="1848459"/>
    <lineage>
        <taxon>Bacteria</taxon>
        <taxon>Bacillati</taxon>
        <taxon>Bacillota</taxon>
        <taxon>Bacilli</taxon>
        <taxon>Bacillales</taxon>
        <taxon>Bacillaceae</taxon>
        <taxon>Ornithinibacillus</taxon>
    </lineage>
</organism>
<feature type="compositionally biased region" description="Polar residues" evidence="1">
    <location>
        <begin position="40"/>
        <end position="56"/>
    </location>
</feature>
<gene>
    <name evidence="3" type="ORF">ACFSJF_08645</name>
</gene>
<feature type="transmembrane region" description="Helical" evidence="2">
    <location>
        <begin position="90"/>
        <end position="112"/>
    </location>
</feature>
<evidence type="ECO:0000313" key="4">
    <source>
        <dbReference type="Proteomes" id="UP001597383"/>
    </source>
</evidence>
<keyword evidence="4" id="KW-1185">Reference proteome</keyword>
<dbReference type="Proteomes" id="UP001597383">
    <property type="component" value="Unassembled WGS sequence"/>
</dbReference>
<dbReference type="RefSeq" id="WP_377556649.1">
    <property type="nucleotide sequence ID" value="NZ_JBHUHQ010000014.1"/>
</dbReference>